<proteinExistence type="predicted"/>
<evidence type="ECO:0000313" key="1">
    <source>
        <dbReference type="EMBL" id="MFM9327613.1"/>
    </source>
</evidence>
<sequence length="118" mass="13231">MTVTFYGYPPCSTCRNALKWLKEQGVATEVKDITAEPPGKEALRQMARLAGLDIRKLFNVSGQVYRELSLKDRLPGMNEDEMLELLAGNGKLIKRPLVTDGVKATVGFNEEEFRQAWA</sequence>
<evidence type="ECO:0000313" key="2">
    <source>
        <dbReference type="Proteomes" id="UP001631969"/>
    </source>
</evidence>
<comment type="caution">
    <text evidence="1">The sequence shown here is derived from an EMBL/GenBank/DDBJ whole genome shotgun (WGS) entry which is preliminary data.</text>
</comment>
<keyword evidence="2" id="KW-1185">Reference proteome</keyword>
<gene>
    <name evidence="1" type="ORF">ACI1P1_04780</name>
</gene>
<dbReference type="Proteomes" id="UP001631969">
    <property type="component" value="Unassembled WGS sequence"/>
</dbReference>
<protein>
    <submittedName>
        <fullName evidence="1">Arsenate reductase family protein</fullName>
    </submittedName>
</protein>
<name>A0ACC7NSI5_9BACL</name>
<accession>A0ACC7NSI5</accession>
<organism evidence="1 2">
    <name type="scientific">Paenibacillus mesotrionivorans</name>
    <dbReference type="NCBI Taxonomy" id="3160968"/>
    <lineage>
        <taxon>Bacteria</taxon>
        <taxon>Bacillati</taxon>
        <taxon>Bacillota</taxon>
        <taxon>Bacilli</taxon>
        <taxon>Bacillales</taxon>
        <taxon>Paenibacillaceae</taxon>
        <taxon>Paenibacillus</taxon>
    </lineage>
</organism>
<reference evidence="1" key="1">
    <citation type="submission" date="2024-12" db="EMBL/GenBank/DDBJ databases">
        <authorList>
            <person name="Wu N."/>
        </authorList>
    </citation>
    <scope>NUCLEOTIDE SEQUENCE</scope>
    <source>
        <strain evidence="1">P15</strain>
    </source>
</reference>
<dbReference type="EMBL" id="JBJURJ010000003">
    <property type="protein sequence ID" value="MFM9327613.1"/>
    <property type="molecule type" value="Genomic_DNA"/>
</dbReference>